<protein>
    <submittedName>
        <fullName evidence="2">Uncharacterized protein</fullName>
    </submittedName>
</protein>
<sequence length="250" mass="26280">MRDEFQKIEWAEPPMGDLVSDAVSQGRRMRTARRLRVSGAGLAVLVVAGLAATFVVRSAAAPAPAAVVAAAPAPSVSSAAPATGSPRVKGTPAGLLKLLVDNLPDGKTSQYAGVVEGGDVSVQTFLDRGQGPGMIRLHVMTRTMSELTGERSALRGTWIPLGNGAEYQTISVPGNCVQQTIVYVRHADDTLLQFDLYGCPELGGKKMRPALTAREAAEVGADPRWGVKIDPALNKQGAAAFPHLPTEFDK</sequence>
<proteinExistence type="predicted"/>
<keyword evidence="1" id="KW-0812">Transmembrane</keyword>
<feature type="transmembrane region" description="Helical" evidence="1">
    <location>
        <begin position="37"/>
        <end position="56"/>
    </location>
</feature>
<comment type="caution">
    <text evidence="2">The sequence shown here is derived from an EMBL/GenBank/DDBJ whole genome shotgun (WGS) entry which is preliminary data.</text>
</comment>
<reference evidence="2 3" key="1">
    <citation type="submission" date="2022-06" db="EMBL/GenBank/DDBJ databases">
        <title>New Species of the Genus Actinoplanes, ActinopZanes ferrugineus.</title>
        <authorList>
            <person name="Ding P."/>
        </authorList>
    </citation>
    <scope>NUCLEOTIDE SEQUENCE [LARGE SCALE GENOMIC DNA]</scope>
    <source>
        <strain evidence="2 3">TRM88003</strain>
    </source>
</reference>
<dbReference type="Proteomes" id="UP001523369">
    <property type="component" value="Unassembled WGS sequence"/>
</dbReference>
<evidence type="ECO:0000313" key="2">
    <source>
        <dbReference type="EMBL" id="MCO8271579.1"/>
    </source>
</evidence>
<dbReference type="RefSeq" id="WP_253237704.1">
    <property type="nucleotide sequence ID" value="NZ_JAMYJR010000013.1"/>
</dbReference>
<keyword evidence="1" id="KW-0472">Membrane</keyword>
<name>A0ABT1DL67_9ACTN</name>
<keyword evidence="1" id="KW-1133">Transmembrane helix</keyword>
<evidence type="ECO:0000256" key="1">
    <source>
        <dbReference type="SAM" id="Phobius"/>
    </source>
</evidence>
<organism evidence="2 3">
    <name type="scientific">Paractinoplanes aksuensis</name>
    <dbReference type="NCBI Taxonomy" id="2939490"/>
    <lineage>
        <taxon>Bacteria</taxon>
        <taxon>Bacillati</taxon>
        <taxon>Actinomycetota</taxon>
        <taxon>Actinomycetes</taxon>
        <taxon>Micromonosporales</taxon>
        <taxon>Micromonosporaceae</taxon>
        <taxon>Paractinoplanes</taxon>
    </lineage>
</organism>
<keyword evidence="3" id="KW-1185">Reference proteome</keyword>
<gene>
    <name evidence="2" type="ORF">M1L60_13345</name>
</gene>
<evidence type="ECO:0000313" key="3">
    <source>
        <dbReference type="Proteomes" id="UP001523369"/>
    </source>
</evidence>
<accession>A0ABT1DL67</accession>
<dbReference type="EMBL" id="JAMYJR010000013">
    <property type="protein sequence ID" value="MCO8271579.1"/>
    <property type="molecule type" value="Genomic_DNA"/>
</dbReference>